<evidence type="ECO:0000313" key="6">
    <source>
        <dbReference type="Proteomes" id="UP000622317"/>
    </source>
</evidence>
<dbReference type="Gene3D" id="1.20.58.2150">
    <property type="match status" value="1"/>
</dbReference>
<keyword evidence="1 5" id="KW-0378">Hydrolase</keyword>
<dbReference type="Gene3D" id="3.20.20.520">
    <property type="entry name" value="Glycosyl hydrolase family 115"/>
    <property type="match status" value="1"/>
</dbReference>
<dbReference type="Gene3D" id="2.60.120.260">
    <property type="entry name" value="Galactose-binding domain-like"/>
    <property type="match status" value="2"/>
</dbReference>
<comment type="caution">
    <text evidence="5">The sequence shown here is derived from an EMBL/GenBank/DDBJ whole genome shotgun (WGS) entry which is preliminary data.</text>
</comment>
<dbReference type="InterPro" id="IPR031924">
    <property type="entry name" value="GH115"/>
</dbReference>
<dbReference type="EMBL" id="JACYFG010000061">
    <property type="protein sequence ID" value="MBD5782482.1"/>
    <property type="molecule type" value="Genomic_DNA"/>
</dbReference>
<accession>A0A927FCH1</accession>
<protein>
    <submittedName>
        <fullName evidence="5">Glycosyl hydrolase 115 family protein</fullName>
    </submittedName>
</protein>
<gene>
    <name evidence="5" type="ORF">IEN85_23490</name>
</gene>
<feature type="region of interest" description="Disordered" evidence="2">
    <location>
        <begin position="247"/>
        <end position="276"/>
    </location>
</feature>
<dbReference type="Pfam" id="PF15979">
    <property type="entry name" value="Glyco_hydro_115"/>
    <property type="match status" value="1"/>
</dbReference>
<sequence>MKRLYHLLIPALLAPFSHAATLPIVNGGFESGADGTSSKAPISGWTDNGSSAGFWLQDGTGGGSFPQDPNEAQAGALYLSGNRLAGGAGSQPSDSTLSQVVAIDSADLPLVQEGKAAVSLSFYYQDTDDNDSAVVDIEFLDTSSTVLGSASSGGLGNIASNGTAYNSTTAPWTQVKIENELPVGTESIRISISTNRVGGSATNVHFDSFSGEIVTAPGYLAIVNGDFETGADGTGSKSPIEGWTDEGASSGFWLQDGTGGGSFPQDPSEPQGGSLYLSANRLAGGAGSQPSSSTLSQTVAVNPAILSLIQADEAAIDLSFYYQDTDNNDASTVSIDFLDASSAVVGSASTGELVNIANNGTAYDPTNAPWTLVELKSLLPASAESIRINISTTRSGGSATNIHFDTFSAWIVKADDLGPLEDAESAYRSSAPWTAYDGSNPPATPDGEYFAIPFMSVTETAADGSLKIAGGGQAAAIHYSEADAAVVGIAAEALADDIERVTGIAATASTAAPSASEVILIGTLGSSPLIDALVNDGKIDVSAIQGKWEAYTAAVVENPLPGVSRGLIIAGSDRRGAAFGVFALSESMGVSPWYFWGDIPTEQKTALYVAGNHTQPSPGVKYRGIFLNDEDWGLQPWAANTFEPEVGNIGPKTYSTIYELLLRLHSNVIWPAMHEYPVMTTPFYEVPGNMEAADDYAIVISTSHHEPMLRNSHEYNESERGSYNYWNNRSNIYDFWEERVIETADTEAIYTIGMRGRTDAGMLAPAGTTDAQKAQKIQDEIIPDQRQMISDYVNKDASEMPQIFIPYKETLVQYQSGLQLPDDVTILWPDDNHGYIRQLSTAQEQARSGGSGVYYHLSYWGVPTSYLWLCTTPPGMTRSEMTKAWDFEAKNMWLVNVGDLKPHEIGTDFFLRMARDPEAFRDFDQRAYLSQWAERTFGATHADAIADVLEEYFHLNIVKRPEHLDRNDSGFSHTDNGDEAGQRLADFAAMVAAAEDIYAQLPAEQKAAFYAMVLYPAKGSHFVNRRVLLAEQSRLWASQGRAATADLAAAAQAAHDALLAETEFYNKTNAGGKWDFMLNPMDISQLPGWAQETQNAFIMPAVGSYTPASAAGLGVAIEGSEMPLEEGVAGDLPKITRHADAERFIDIFNEGTGALTWTATASDPWIELSQASGDTDARIMVSVDWSQTPRGYAIPGQVTISAGGEARTVNVRAFYPFDLNLDALPDAVETDSRVIIEAEDYTSRQDHPDGISWTLVDGATASHDGMTILPVTAASLDPANLSADTASLTYEFYTFSTGQVEIQTECLPTHRITADHPGLRYAISLNGAAPQIVDINAAEYSAAWNSNTLRAASHGVTTHEITQAGLQTLTVWMVDAGVVLDRFVVDFDSTVFEAEKLSVQDSNTSVVSFTDGPASGGGGLHMQSTQVGHYATFAVPSLSAGDYQLSMRTKKWGSRGIVQIAVAESPDGPFTDLGDPIDLYSSSGVYEDIDPLAVSFTTSGAKYVRLTVVGKNDAASNYWALLDLLEFEPQIMVSDQPIRNWRMAYFGTFDATGNALDSADPDGDGIENLMEYATGSYPTMVSAPAFVEQYVDGRLSLTFNRVKAATDLVYRVLAGNDLPLQTAIWSSEDSPYPDTTAPMVEESVSDTESVQENDRRFMQIEVQLK</sequence>
<dbReference type="SUPFAM" id="SSF55545">
    <property type="entry name" value="beta-N-acetylhexosaminidase-like domain"/>
    <property type="match status" value="1"/>
</dbReference>
<evidence type="ECO:0000256" key="1">
    <source>
        <dbReference type="ARBA" id="ARBA00022801"/>
    </source>
</evidence>
<feature type="domain" description="Gylcosyl hydrolase 115 C-terminal" evidence="4">
    <location>
        <begin position="1228"/>
        <end position="1389"/>
    </location>
</feature>
<dbReference type="Gene3D" id="3.30.379.10">
    <property type="entry name" value="Chitobiase/beta-hexosaminidase domain 2-like"/>
    <property type="match status" value="1"/>
</dbReference>
<keyword evidence="3" id="KW-0732">Signal</keyword>
<evidence type="ECO:0000256" key="2">
    <source>
        <dbReference type="SAM" id="MobiDB-lite"/>
    </source>
</evidence>
<name>A0A927FCH1_9BACT</name>
<dbReference type="GO" id="GO:0005975">
    <property type="term" value="P:carbohydrate metabolic process"/>
    <property type="evidence" value="ECO:0007669"/>
    <property type="project" value="UniProtKB-ARBA"/>
</dbReference>
<evidence type="ECO:0000259" key="4">
    <source>
        <dbReference type="Pfam" id="PF17829"/>
    </source>
</evidence>
<evidence type="ECO:0000313" key="5">
    <source>
        <dbReference type="EMBL" id="MBD5782482.1"/>
    </source>
</evidence>
<dbReference type="GO" id="GO:0016787">
    <property type="term" value="F:hydrolase activity"/>
    <property type="evidence" value="ECO:0007669"/>
    <property type="project" value="UniProtKB-KW"/>
</dbReference>
<dbReference type="Gene3D" id="2.60.40.10">
    <property type="entry name" value="Immunoglobulins"/>
    <property type="match status" value="1"/>
</dbReference>
<feature type="signal peptide" evidence="3">
    <location>
        <begin position="1"/>
        <end position="19"/>
    </location>
</feature>
<dbReference type="InterPro" id="IPR041437">
    <property type="entry name" value="GH115_C"/>
</dbReference>
<reference evidence="5" key="1">
    <citation type="submission" date="2020-09" db="EMBL/GenBank/DDBJ databases">
        <title>Pelagicoccus enzymogenes sp. nov. with an EPS production, isolated from marine sediment.</title>
        <authorList>
            <person name="Feng X."/>
        </authorList>
    </citation>
    <scope>NUCLEOTIDE SEQUENCE</scope>
    <source>
        <strain evidence="5">NFK12</strain>
    </source>
</reference>
<dbReference type="InterPro" id="IPR013783">
    <property type="entry name" value="Ig-like_fold"/>
</dbReference>
<proteinExistence type="predicted"/>
<dbReference type="Proteomes" id="UP000622317">
    <property type="component" value="Unassembled WGS sequence"/>
</dbReference>
<organism evidence="5 6">
    <name type="scientific">Pelagicoccus enzymogenes</name>
    <dbReference type="NCBI Taxonomy" id="2773457"/>
    <lineage>
        <taxon>Bacteria</taxon>
        <taxon>Pseudomonadati</taxon>
        <taxon>Verrucomicrobiota</taxon>
        <taxon>Opitutia</taxon>
        <taxon>Puniceicoccales</taxon>
        <taxon>Pelagicoccaceae</taxon>
        <taxon>Pelagicoccus</taxon>
    </lineage>
</organism>
<dbReference type="PANTHER" id="PTHR37842">
    <property type="match status" value="1"/>
</dbReference>
<dbReference type="Gene3D" id="2.60.120.1620">
    <property type="match status" value="1"/>
</dbReference>
<dbReference type="Pfam" id="PF17829">
    <property type="entry name" value="GH115_C"/>
    <property type="match status" value="1"/>
</dbReference>
<dbReference type="PANTHER" id="PTHR37842:SF2">
    <property type="entry name" value="GYLCOSYL HYDROLASE 115 C-TERMINAL DOMAIN-CONTAINING PROTEIN"/>
    <property type="match status" value="1"/>
</dbReference>
<dbReference type="InterPro" id="IPR029018">
    <property type="entry name" value="Hex-like_dom2"/>
</dbReference>
<evidence type="ECO:0000256" key="3">
    <source>
        <dbReference type="SAM" id="SignalP"/>
    </source>
</evidence>
<dbReference type="InterPro" id="IPR042301">
    <property type="entry name" value="GH115_sf"/>
</dbReference>
<keyword evidence="6" id="KW-1185">Reference proteome</keyword>
<dbReference type="RefSeq" id="WP_191619563.1">
    <property type="nucleotide sequence ID" value="NZ_JACYFG010000061.1"/>
</dbReference>
<feature type="chain" id="PRO_5038126296" evidence="3">
    <location>
        <begin position="20"/>
        <end position="1665"/>
    </location>
</feature>